<evidence type="ECO:0000313" key="6">
    <source>
        <dbReference type="EMBL" id="MDM9630544.1"/>
    </source>
</evidence>
<evidence type="ECO:0000256" key="3">
    <source>
        <dbReference type="ARBA" id="ARBA00023125"/>
    </source>
</evidence>
<dbReference type="CDD" id="cd06170">
    <property type="entry name" value="LuxR_C_like"/>
    <property type="match status" value="1"/>
</dbReference>
<dbReference type="InterPro" id="IPR000792">
    <property type="entry name" value="Tscrpt_reg_LuxR_C"/>
</dbReference>
<keyword evidence="3" id="KW-0238">DNA-binding</keyword>
<dbReference type="PROSITE" id="PS50043">
    <property type="entry name" value="HTH_LUXR_2"/>
    <property type="match status" value="1"/>
</dbReference>
<accession>A0ABT7WCA8</accession>
<dbReference type="InterPro" id="IPR027417">
    <property type="entry name" value="P-loop_NTPase"/>
</dbReference>
<gene>
    <name evidence="6" type="ORF">QU605_03635</name>
</gene>
<dbReference type="Gene3D" id="3.40.50.300">
    <property type="entry name" value="P-loop containing nucleotide triphosphate hydrolases"/>
    <property type="match status" value="1"/>
</dbReference>
<sequence length="868" mass="100221">MNPGKFFKPPTGHDCLNREKLFGILDQGAGLPLTMVSAPAGFGKSTLVSSWLETQNREAVWFSLDTSDDSLQLFLRSFIHAVRYKYPDFGTSLVSILKTPNKLPARALINPFNKALSEVPRDLIVVLDDLHEIRDTDIHELLFETFKFPPKRIHLFLLSRHDPPWPLKRFRAKGWIREIHPHDLLFQTKDLQDFIHRRRQSISQDESDRIMEITEGWPVGIRLLLTSKQKTSGTLNINLDNLENTYFRELLEYSALANPISGEFSLWMSAFDEFNHELGDFLLLKLRGKGRDARELIDHLRVRDLFVIPLDDRNYAFRYHHLIRENLYAHFQLQKDAKLIYQVHKLGGDWFSSKGFPETAINHYIRAGDTSRAITLFEELKRSFLRETDWGAFQSIFKLFPNDIIRQHWELQLSKAWLATYEGDLFTMFEITSALRPDIWDNPSTDPAIKAEWAVLEAYRQYNIVQDFQRSLELSEYALSNLPENHAYARGFAWIFLGGSLQVTEGTAEAMAYVNEGLRSTGDPLVNSHQLMILNYIYWIDGNIPELVRTAHVLIGIGKNNSSPEAEANGLYFLGIAEYSLGNYIKATNFLLDFRSLRFNTIAAHHFMGLASLCLCQIPVGGELLENEIIGELEDFVQNQKHPLFSLYLEALKLELMLRKGQLKAASGRKDIFRDIPLTPFTNSFNPYITKVKVYLSTPSKDNLNKAEEEIQRIEELLDHTRNKRFMIDLEVLQSRLYFLKGEEDHGETHLKAALQLARQYQVISPFLEFDDQSYALLGGYCQSHFPVIWEKLHERRPLGDNPSLPILTGREKQVLELILQNHSNKEIGDKLYISEKTVKRHAGNLYKKLEVGSRYEVISKLSNQLFV</sequence>
<comment type="caution">
    <text evidence="6">The sequence shown here is derived from an EMBL/GenBank/DDBJ whole genome shotgun (WGS) entry which is preliminary data.</text>
</comment>
<keyword evidence="2" id="KW-0805">Transcription regulation</keyword>
<dbReference type="InterPro" id="IPR011990">
    <property type="entry name" value="TPR-like_helical_dom_sf"/>
</dbReference>
<dbReference type="PANTHER" id="PTHR44688:SF16">
    <property type="entry name" value="DNA-BINDING TRANSCRIPTIONAL ACTIVATOR DEVR_DOSR"/>
    <property type="match status" value="1"/>
</dbReference>
<reference evidence="6" key="1">
    <citation type="submission" date="2023-06" db="EMBL/GenBank/DDBJ databases">
        <title>Robiginitalea aurantiacus sp. nov. and Algoriphagus sediminis sp. nov., isolated from coastal sediment.</title>
        <authorList>
            <person name="Zhou Z.Y."/>
            <person name="An J."/>
            <person name="Jia Y.W."/>
            <person name="Du Z.J."/>
        </authorList>
    </citation>
    <scope>NUCLEOTIDE SEQUENCE</scope>
    <source>
        <strain evidence="6">M39</strain>
    </source>
</reference>
<feature type="domain" description="HTH luxR-type" evidence="5">
    <location>
        <begin position="801"/>
        <end position="866"/>
    </location>
</feature>
<dbReference type="Pfam" id="PF00196">
    <property type="entry name" value="GerE"/>
    <property type="match status" value="1"/>
</dbReference>
<dbReference type="SMART" id="SM00421">
    <property type="entry name" value="HTH_LUXR"/>
    <property type="match status" value="1"/>
</dbReference>
<name>A0ABT7WCA8_9FLAO</name>
<evidence type="ECO:0000256" key="4">
    <source>
        <dbReference type="ARBA" id="ARBA00023163"/>
    </source>
</evidence>
<dbReference type="InterPro" id="IPR059106">
    <property type="entry name" value="WHD_MalT"/>
</dbReference>
<dbReference type="Gene3D" id="1.10.10.10">
    <property type="entry name" value="Winged helix-like DNA-binding domain superfamily/Winged helix DNA-binding domain"/>
    <property type="match status" value="1"/>
</dbReference>
<dbReference type="Gene3D" id="1.25.40.10">
    <property type="entry name" value="Tetratricopeptide repeat domain"/>
    <property type="match status" value="1"/>
</dbReference>
<evidence type="ECO:0000313" key="7">
    <source>
        <dbReference type="Proteomes" id="UP001174839"/>
    </source>
</evidence>
<dbReference type="Pfam" id="PF25873">
    <property type="entry name" value="WHD_MalT"/>
    <property type="match status" value="1"/>
</dbReference>
<dbReference type="SUPFAM" id="SSF52540">
    <property type="entry name" value="P-loop containing nucleoside triphosphate hydrolases"/>
    <property type="match status" value="1"/>
</dbReference>
<evidence type="ECO:0000256" key="1">
    <source>
        <dbReference type="ARBA" id="ARBA00022737"/>
    </source>
</evidence>
<dbReference type="PANTHER" id="PTHR44688">
    <property type="entry name" value="DNA-BINDING TRANSCRIPTIONAL ACTIVATOR DEVR_DOSR"/>
    <property type="match status" value="1"/>
</dbReference>
<protein>
    <submittedName>
        <fullName evidence="6">LuxR C-terminal-related transcriptional regulator</fullName>
    </submittedName>
</protein>
<keyword evidence="1" id="KW-0677">Repeat</keyword>
<proteinExistence type="predicted"/>
<evidence type="ECO:0000256" key="2">
    <source>
        <dbReference type="ARBA" id="ARBA00023015"/>
    </source>
</evidence>
<dbReference type="InterPro" id="IPR016032">
    <property type="entry name" value="Sig_transdc_resp-reg_C-effctor"/>
</dbReference>
<dbReference type="EMBL" id="JAUDUY010000002">
    <property type="protein sequence ID" value="MDM9630544.1"/>
    <property type="molecule type" value="Genomic_DNA"/>
</dbReference>
<dbReference type="InterPro" id="IPR036388">
    <property type="entry name" value="WH-like_DNA-bd_sf"/>
</dbReference>
<keyword evidence="4" id="KW-0804">Transcription</keyword>
<dbReference type="PRINTS" id="PR00038">
    <property type="entry name" value="HTHLUXR"/>
</dbReference>
<keyword evidence="7" id="KW-1185">Reference proteome</keyword>
<dbReference type="InterPro" id="IPR056884">
    <property type="entry name" value="NPHP3-like_N"/>
</dbReference>
<dbReference type="Proteomes" id="UP001174839">
    <property type="component" value="Unassembled WGS sequence"/>
</dbReference>
<dbReference type="Pfam" id="PF24883">
    <property type="entry name" value="NPHP3_N"/>
    <property type="match status" value="1"/>
</dbReference>
<organism evidence="6 7">
    <name type="scientific">Robiginitalea aurantiaca</name>
    <dbReference type="NCBI Taxonomy" id="3056915"/>
    <lineage>
        <taxon>Bacteria</taxon>
        <taxon>Pseudomonadati</taxon>
        <taxon>Bacteroidota</taxon>
        <taxon>Flavobacteriia</taxon>
        <taxon>Flavobacteriales</taxon>
        <taxon>Flavobacteriaceae</taxon>
        <taxon>Robiginitalea</taxon>
    </lineage>
</organism>
<dbReference type="SUPFAM" id="SSF46894">
    <property type="entry name" value="C-terminal effector domain of the bipartite response regulators"/>
    <property type="match status" value="1"/>
</dbReference>
<evidence type="ECO:0000259" key="5">
    <source>
        <dbReference type="PROSITE" id="PS50043"/>
    </source>
</evidence>